<feature type="transmembrane region" description="Helical" evidence="6">
    <location>
        <begin position="134"/>
        <end position="160"/>
    </location>
</feature>
<dbReference type="PIRSF" id="PIRSF006060">
    <property type="entry name" value="AA_transporter"/>
    <property type="match status" value="1"/>
</dbReference>
<reference evidence="7 8" key="1">
    <citation type="submission" date="2017-03" db="EMBL/GenBank/DDBJ databases">
        <title>Genomes of endolithic fungi from Antarctica.</title>
        <authorList>
            <person name="Coleine C."/>
            <person name="Masonjones S."/>
            <person name="Stajich J.E."/>
        </authorList>
    </citation>
    <scope>NUCLEOTIDE SEQUENCE [LARGE SCALE GENOMIC DNA]</scope>
    <source>
        <strain evidence="7 8">CCFEE 5187</strain>
    </source>
</reference>
<keyword evidence="2" id="KW-0813">Transport</keyword>
<dbReference type="Pfam" id="PF13520">
    <property type="entry name" value="AA_permease_2"/>
    <property type="match status" value="1"/>
</dbReference>
<proteinExistence type="predicted"/>
<dbReference type="GO" id="GO:0022857">
    <property type="term" value="F:transmembrane transporter activity"/>
    <property type="evidence" value="ECO:0007669"/>
    <property type="project" value="InterPro"/>
</dbReference>
<evidence type="ECO:0000313" key="7">
    <source>
        <dbReference type="EMBL" id="TKA47391.1"/>
    </source>
</evidence>
<evidence type="ECO:0000256" key="6">
    <source>
        <dbReference type="SAM" id="Phobius"/>
    </source>
</evidence>
<keyword evidence="5 6" id="KW-0472">Membrane</keyword>
<evidence type="ECO:0000256" key="4">
    <source>
        <dbReference type="ARBA" id="ARBA00022989"/>
    </source>
</evidence>
<dbReference type="PANTHER" id="PTHR45649">
    <property type="entry name" value="AMINO-ACID PERMEASE BAT1"/>
    <property type="match status" value="1"/>
</dbReference>
<evidence type="ECO:0000313" key="8">
    <source>
        <dbReference type="Proteomes" id="UP000308768"/>
    </source>
</evidence>
<sequence>MSDEKIDVDVPAYDTKGLPALAVVEDGPIEGEVINVSGHKQELDRNFGFWSICAIGVVSDNAWAAGGGSLIVAFYNGGGPGVIFELIAATFFYIFIGASLAELASSIPSSANVYHWASVTAGPKYGRVCSWYAGWWNCLAWIFGTASSTLWAANTIIAMYSLYHPDYTPQRWQIFVVFLVVCWMDASVVMFGQRILPKLANLACCVCMGGVFITIMVCAIMPATTGQGYASNSFVWTEWNNQTGYTSDGFVFLAGMLNGAFAIGTPDAQIDRPPQLYSITSFTDVTSTPIVSLPLAAVYQQATRSRAGTTGLLFIFLLDTVVTVPGAYLTAGRVLWALARDQATPFSATLAHVPTRRTATPSPRSWPAAAAFVGAFAIFTTLSYLAAFLPHLLTRRRHLRPGPFWMPARVAYPVLGVASAYVVVFNVVYCFPFALPATPANMNYSALMVGGITVLLTAGYVWKRTRGYVGPTLKLDAEDGVAVAAVGAVGKGGKGA</sequence>
<feature type="transmembrane region" description="Helical" evidence="6">
    <location>
        <begin position="311"/>
        <end position="331"/>
    </location>
</feature>
<evidence type="ECO:0000256" key="2">
    <source>
        <dbReference type="ARBA" id="ARBA00022448"/>
    </source>
</evidence>
<evidence type="ECO:0000256" key="1">
    <source>
        <dbReference type="ARBA" id="ARBA00004141"/>
    </source>
</evidence>
<feature type="transmembrane region" description="Helical" evidence="6">
    <location>
        <begin position="172"/>
        <end position="192"/>
    </location>
</feature>
<dbReference type="InterPro" id="IPR002293">
    <property type="entry name" value="AA/rel_permease1"/>
</dbReference>
<dbReference type="STRING" id="331657.A0A4U0VE96"/>
<accession>A0A4U0VE96</accession>
<evidence type="ECO:0000256" key="5">
    <source>
        <dbReference type="ARBA" id="ARBA00023136"/>
    </source>
</evidence>
<comment type="caution">
    <text evidence="7">The sequence shown here is derived from an EMBL/GenBank/DDBJ whole genome shotgun (WGS) entry which is preliminary data.</text>
</comment>
<feature type="transmembrane region" description="Helical" evidence="6">
    <location>
        <begin position="47"/>
        <end position="75"/>
    </location>
</feature>
<dbReference type="GO" id="GO:0016020">
    <property type="term" value="C:membrane"/>
    <property type="evidence" value="ECO:0007669"/>
    <property type="project" value="UniProtKB-SubCell"/>
</dbReference>
<name>A0A4U0VE96_9PEZI</name>
<dbReference type="PROSITE" id="PS00218">
    <property type="entry name" value="AMINO_ACID_PERMEASE_1"/>
    <property type="match status" value="1"/>
</dbReference>
<dbReference type="OrthoDB" id="3900342at2759"/>
<keyword evidence="8" id="KW-1185">Reference proteome</keyword>
<dbReference type="GO" id="GO:0006865">
    <property type="term" value="P:amino acid transport"/>
    <property type="evidence" value="ECO:0007669"/>
    <property type="project" value="InterPro"/>
</dbReference>
<feature type="transmembrane region" description="Helical" evidence="6">
    <location>
        <begin position="410"/>
        <end position="435"/>
    </location>
</feature>
<gene>
    <name evidence="7" type="ORF">B0A49_12360</name>
</gene>
<comment type="subcellular location">
    <subcellularLocation>
        <location evidence="1">Membrane</location>
        <topology evidence="1">Multi-pass membrane protein</topology>
    </subcellularLocation>
</comment>
<keyword evidence="3 6" id="KW-0812">Transmembrane</keyword>
<dbReference type="PANTHER" id="PTHR45649:SF27">
    <property type="entry name" value="CHOLINE TRANSPORTER (EUROFUNG)"/>
    <property type="match status" value="1"/>
</dbReference>
<organism evidence="7 8">
    <name type="scientific">Cryomyces minteri</name>
    <dbReference type="NCBI Taxonomy" id="331657"/>
    <lineage>
        <taxon>Eukaryota</taxon>
        <taxon>Fungi</taxon>
        <taxon>Dikarya</taxon>
        <taxon>Ascomycota</taxon>
        <taxon>Pezizomycotina</taxon>
        <taxon>Dothideomycetes</taxon>
        <taxon>Dothideomycetes incertae sedis</taxon>
        <taxon>Cryomyces</taxon>
    </lineage>
</organism>
<feature type="transmembrane region" description="Helical" evidence="6">
    <location>
        <begin position="366"/>
        <end position="389"/>
    </location>
</feature>
<dbReference type="EMBL" id="NAJN01002874">
    <property type="protein sequence ID" value="TKA47391.1"/>
    <property type="molecule type" value="Genomic_DNA"/>
</dbReference>
<dbReference type="AlphaFoldDB" id="A0A4U0VE96"/>
<keyword evidence="4 6" id="KW-1133">Transmembrane helix</keyword>
<dbReference type="Proteomes" id="UP000308768">
    <property type="component" value="Unassembled WGS sequence"/>
</dbReference>
<evidence type="ECO:0000256" key="3">
    <source>
        <dbReference type="ARBA" id="ARBA00022692"/>
    </source>
</evidence>
<protein>
    <submittedName>
        <fullName evidence="7">Uncharacterized protein</fullName>
    </submittedName>
</protein>
<feature type="transmembrane region" description="Helical" evidence="6">
    <location>
        <begin position="199"/>
        <end position="223"/>
    </location>
</feature>
<feature type="transmembrane region" description="Helical" evidence="6">
    <location>
        <begin position="441"/>
        <end position="462"/>
    </location>
</feature>
<dbReference type="Gene3D" id="1.20.1740.10">
    <property type="entry name" value="Amino acid/polyamine transporter I"/>
    <property type="match status" value="2"/>
</dbReference>
<dbReference type="InterPro" id="IPR004840">
    <property type="entry name" value="Amino_acid_permease_CS"/>
</dbReference>
<feature type="transmembrane region" description="Helical" evidence="6">
    <location>
        <begin position="81"/>
        <end position="101"/>
    </location>
</feature>